<dbReference type="EMBL" id="LGTE01000020">
    <property type="protein sequence ID" value="KNZ68887.1"/>
    <property type="molecule type" value="Genomic_DNA"/>
</dbReference>
<comment type="caution">
    <text evidence="2">The sequence shown here is derived from an EMBL/GenBank/DDBJ whole genome shotgun (WGS) entry which is preliminary data.</text>
</comment>
<evidence type="ECO:0000256" key="1">
    <source>
        <dbReference type="SAM" id="MobiDB-lite"/>
    </source>
</evidence>
<dbReference type="AlphaFoldDB" id="A0A0L6VZY4"/>
<dbReference type="Proteomes" id="UP000037175">
    <property type="component" value="Unassembled WGS sequence"/>
</dbReference>
<gene>
    <name evidence="2" type="ORF">Tfer_2502</name>
</gene>
<protein>
    <submittedName>
        <fullName evidence="2">Uncharacterized protein</fullName>
    </submittedName>
</protein>
<organism evidence="2 3">
    <name type="scientific">Thermincola ferriacetica</name>
    <dbReference type="NCBI Taxonomy" id="281456"/>
    <lineage>
        <taxon>Bacteria</taxon>
        <taxon>Bacillati</taxon>
        <taxon>Bacillota</taxon>
        <taxon>Clostridia</taxon>
        <taxon>Eubacteriales</taxon>
        <taxon>Thermincolaceae</taxon>
        <taxon>Thermincola</taxon>
    </lineage>
</organism>
<sequence>MRGLPESRFSQYISILKRKREGAAVSRRRKPQGYVQIDVSGNRGRLSVQLKNLKSEQVGEDFPKLYELWLHSIGRGRRKPVKIGTLQVDSQGDGEGCWEFNAENVKGTGLKIDAFSQVLLVSVGNAAKDRQIILAGDLELHIAESFDGLNIEKVEPFGTAMPNHHWWKFYPSHFFNEGEAEEAYKPKADNPGKKTEKPFYPPGLETGPVFRGHQLIGLHYDADGTVDYLVHGIPGRFCAEDQPDGGSSGYVYWQPLPGQKYEKGHYGYWLVHIDPESGEVVFPKKQTIPPDKQETGKNEEGS</sequence>
<reference evidence="3" key="1">
    <citation type="submission" date="2015-07" db="EMBL/GenBank/DDBJ databases">
        <title>Complete Genome of Thermincola ferriacetica strain Z-0001T.</title>
        <authorList>
            <person name="Lusk B."/>
            <person name="Badalamenti J.P."/>
            <person name="Parameswaran P."/>
            <person name="Bond D.R."/>
            <person name="Torres C.I."/>
        </authorList>
    </citation>
    <scope>NUCLEOTIDE SEQUENCE [LARGE SCALE GENOMIC DNA]</scope>
    <source>
        <strain evidence="3">Z-0001</strain>
    </source>
</reference>
<feature type="compositionally biased region" description="Basic and acidic residues" evidence="1">
    <location>
        <begin position="291"/>
        <end position="302"/>
    </location>
</feature>
<proteinExistence type="predicted"/>
<evidence type="ECO:0000313" key="2">
    <source>
        <dbReference type="EMBL" id="KNZ68887.1"/>
    </source>
</evidence>
<name>A0A0L6VZY4_9FIRM</name>
<evidence type="ECO:0000313" key="3">
    <source>
        <dbReference type="Proteomes" id="UP000037175"/>
    </source>
</evidence>
<feature type="region of interest" description="Disordered" evidence="1">
    <location>
        <begin position="281"/>
        <end position="302"/>
    </location>
</feature>
<keyword evidence="3" id="KW-1185">Reference proteome</keyword>
<dbReference type="RefSeq" id="WP_052218611.1">
    <property type="nucleotide sequence ID" value="NZ_LGTE01000020.1"/>
</dbReference>
<accession>A0A0L6VZY4</accession>